<dbReference type="SUPFAM" id="SSF54523">
    <property type="entry name" value="Pili subunits"/>
    <property type="match status" value="1"/>
</dbReference>
<dbReference type="EMBL" id="BGZN01000172">
    <property type="protein sequence ID" value="GBR75149.1"/>
    <property type="molecule type" value="Genomic_DNA"/>
</dbReference>
<dbReference type="InterPro" id="IPR045584">
    <property type="entry name" value="Pilin-like"/>
</dbReference>
<gene>
    <name evidence="3" type="ORF">NO1_2193</name>
</gene>
<protein>
    <recommendedName>
        <fullName evidence="5">Prepilin-type N-terminal cleavage/methylation domain-containing protein</fullName>
    </recommendedName>
</protein>
<dbReference type="PANTHER" id="PTHR30093">
    <property type="entry name" value="GENERAL SECRETION PATHWAY PROTEIN G"/>
    <property type="match status" value="1"/>
</dbReference>
<feature type="transmembrane region" description="Helical" evidence="2">
    <location>
        <begin position="6"/>
        <end position="28"/>
    </location>
</feature>
<evidence type="ECO:0000313" key="4">
    <source>
        <dbReference type="Proteomes" id="UP000269352"/>
    </source>
</evidence>
<keyword evidence="2" id="KW-0812">Transmembrane</keyword>
<organism evidence="3 4">
    <name type="scientific">Termititenax aidoneus</name>
    <dbReference type="NCBI Taxonomy" id="2218524"/>
    <lineage>
        <taxon>Bacteria</taxon>
        <taxon>Bacillati</taxon>
        <taxon>Candidatus Margulisiibacteriota</taxon>
        <taxon>Candidatus Termititenacia</taxon>
        <taxon>Candidatus Termititenacales</taxon>
        <taxon>Candidatus Termititenacaceae</taxon>
        <taxon>Candidatus Termititenax</taxon>
    </lineage>
</organism>
<keyword evidence="1" id="KW-0488">Methylation</keyword>
<dbReference type="GO" id="GO:0015627">
    <property type="term" value="C:type II protein secretion system complex"/>
    <property type="evidence" value="ECO:0007669"/>
    <property type="project" value="InterPro"/>
</dbReference>
<name>A0A388TDX5_TERA1</name>
<keyword evidence="2" id="KW-0472">Membrane</keyword>
<dbReference type="InterPro" id="IPR000983">
    <property type="entry name" value="Bac_GSPG_pilin"/>
</dbReference>
<reference evidence="3 4" key="1">
    <citation type="journal article" date="2019" name="ISME J.">
        <title>Genome analyses of uncultured TG2/ZB3 bacteria in 'Margulisbacteria' specifically attached to ectosymbiotic spirochetes of protists in the termite gut.</title>
        <authorList>
            <person name="Utami Y.D."/>
            <person name="Kuwahara H."/>
            <person name="Igai K."/>
            <person name="Murakami T."/>
            <person name="Sugaya K."/>
            <person name="Morikawa T."/>
            <person name="Nagura Y."/>
            <person name="Yuki M."/>
            <person name="Deevong P."/>
            <person name="Inoue T."/>
            <person name="Kihara K."/>
            <person name="Lo N."/>
            <person name="Yamada A."/>
            <person name="Ohkuma M."/>
            <person name="Hongoh Y."/>
        </authorList>
    </citation>
    <scope>NUCLEOTIDE SEQUENCE [LARGE SCALE GENOMIC DNA]</scope>
    <source>
        <strain evidence="3">NkOx7-01</strain>
    </source>
</reference>
<dbReference type="Pfam" id="PF07963">
    <property type="entry name" value="N_methyl"/>
    <property type="match status" value="1"/>
</dbReference>
<dbReference type="Gene3D" id="3.30.700.10">
    <property type="entry name" value="Glycoprotein, Type 4 Pilin"/>
    <property type="match status" value="1"/>
</dbReference>
<dbReference type="Proteomes" id="UP000269352">
    <property type="component" value="Unassembled WGS sequence"/>
</dbReference>
<evidence type="ECO:0000313" key="3">
    <source>
        <dbReference type="EMBL" id="GBR75149.1"/>
    </source>
</evidence>
<dbReference type="AlphaFoldDB" id="A0A388TDX5"/>
<keyword evidence="2" id="KW-1133">Transmembrane helix</keyword>
<dbReference type="GO" id="GO:0015628">
    <property type="term" value="P:protein secretion by the type II secretion system"/>
    <property type="evidence" value="ECO:0007669"/>
    <property type="project" value="InterPro"/>
</dbReference>
<accession>A0A388TDX5</accession>
<keyword evidence="4" id="KW-1185">Reference proteome</keyword>
<proteinExistence type="predicted"/>
<dbReference type="PRINTS" id="PR00813">
    <property type="entry name" value="BCTERIALGSPG"/>
</dbReference>
<evidence type="ECO:0000256" key="1">
    <source>
        <dbReference type="ARBA" id="ARBA00022481"/>
    </source>
</evidence>
<evidence type="ECO:0008006" key="5">
    <source>
        <dbReference type="Google" id="ProtNLM"/>
    </source>
</evidence>
<sequence length="72" mass="7930">MKLKKIGFTLIELLVVVLIIGILAAIALPQYKKAVEKARAMEALSFVRATGQAVQIYELSGNLPKNFEDLDI</sequence>
<comment type="caution">
    <text evidence="3">The sequence shown here is derived from an EMBL/GenBank/DDBJ whole genome shotgun (WGS) entry which is preliminary data.</text>
</comment>
<dbReference type="NCBIfam" id="TIGR02532">
    <property type="entry name" value="IV_pilin_GFxxxE"/>
    <property type="match status" value="1"/>
</dbReference>
<evidence type="ECO:0000256" key="2">
    <source>
        <dbReference type="SAM" id="Phobius"/>
    </source>
</evidence>
<dbReference type="InterPro" id="IPR012902">
    <property type="entry name" value="N_methyl_site"/>
</dbReference>